<reference evidence="1" key="1">
    <citation type="journal article" date="2020" name="Nature">
        <title>Giant virus diversity and host interactions through global metagenomics.</title>
        <authorList>
            <person name="Schulz F."/>
            <person name="Roux S."/>
            <person name="Paez-Espino D."/>
            <person name="Jungbluth S."/>
            <person name="Walsh D.A."/>
            <person name="Denef V.J."/>
            <person name="McMahon K.D."/>
            <person name="Konstantinidis K.T."/>
            <person name="Eloe-Fadrosh E.A."/>
            <person name="Kyrpides N.C."/>
            <person name="Woyke T."/>
        </authorList>
    </citation>
    <scope>NUCLEOTIDE SEQUENCE</scope>
    <source>
        <strain evidence="1">GVMAG-M-3300023179-132</strain>
    </source>
</reference>
<sequence>MKLSLESRRQMSLFVNKIDKVKITKQTTSILEELYAEIYTANKASMKNKTTIVSGHIGLHNRMIKPKSFLYNTIPPIIRSHIETKMTNQITYTIHLNGRLIKIHFIVEEHKPVMSKYNKYAENVKTWLHFLDNNAAIRCSRELDIYFYMTPFTKHLPITNTDVLGAMHVNTGVTTTCPTKSEILIYRKEEWFKVFIHETIHNFGLDFSDMNTSECTRILLQLFPVASEVNLFESYTECWAELMNTMFCSFNHLDNKLDIDIFINNTIMLLDIERAHSVFQMVKVLDFMGLSYSDLYSKKKESKELRDELYKENTNVLSYYVVKTILLMNYPLFLGWCKQRNDPMIQFTKTLANQKAYCDLIHKLHKNRALLSAVKYYEDRKLDTNLKMTICEMD</sequence>
<evidence type="ECO:0000313" key="1">
    <source>
        <dbReference type="EMBL" id="QHT23733.1"/>
    </source>
</evidence>
<proteinExistence type="predicted"/>
<dbReference type="AlphaFoldDB" id="A0A6C0E5K5"/>
<protein>
    <submittedName>
        <fullName evidence="1">Uncharacterized protein</fullName>
    </submittedName>
</protein>
<name>A0A6C0E5K5_9ZZZZ</name>
<accession>A0A6C0E5K5</accession>
<dbReference type="EMBL" id="MN739735">
    <property type="protein sequence ID" value="QHT23733.1"/>
    <property type="molecule type" value="Genomic_DNA"/>
</dbReference>
<organism evidence="1">
    <name type="scientific">viral metagenome</name>
    <dbReference type="NCBI Taxonomy" id="1070528"/>
    <lineage>
        <taxon>unclassified sequences</taxon>
        <taxon>metagenomes</taxon>
        <taxon>organismal metagenomes</taxon>
    </lineage>
</organism>